<dbReference type="PROSITE" id="PS50928">
    <property type="entry name" value="ABC_TM1"/>
    <property type="match status" value="2"/>
</dbReference>
<evidence type="ECO:0000256" key="2">
    <source>
        <dbReference type="ARBA" id="ARBA00022448"/>
    </source>
</evidence>
<feature type="transmembrane region" description="Helical" evidence="7">
    <location>
        <begin position="12"/>
        <end position="34"/>
    </location>
</feature>
<organism evidence="9 10">
    <name type="scientific">Pseudotabrizicola alkalilacus</name>
    <dbReference type="NCBI Taxonomy" id="2305252"/>
    <lineage>
        <taxon>Bacteria</taxon>
        <taxon>Pseudomonadati</taxon>
        <taxon>Pseudomonadota</taxon>
        <taxon>Alphaproteobacteria</taxon>
        <taxon>Rhodobacterales</taxon>
        <taxon>Paracoccaceae</taxon>
        <taxon>Pseudotabrizicola</taxon>
    </lineage>
</organism>
<keyword evidence="3" id="KW-1003">Cell membrane</keyword>
<dbReference type="RefSeq" id="WP_118152470.1">
    <property type="nucleotide sequence ID" value="NZ_QWEY01000006.1"/>
</dbReference>
<evidence type="ECO:0000256" key="5">
    <source>
        <dbReference type="ARBA" id="ARBA00022989"/>
    </source>
</evidence>
<feature type="domain" description="ABC transmembrane type-1" evidence="8">
    <location>
        <begin position="349"/>
        <end position="542"/>
    </location>
</feature>
<evidence type="ECO:0000256" key="3">
    <source>
        <dbReference type="ARBA" id="ARBA00022475"/>
    </source>
</evidence>
<dbReference type="OrthoDB" id="7852521at2"/>
<feature type="transmembrane region" description="Helical" evidence="7">
    <location>
        <begin position="101"/>
        <end position="121"/>
    </location>
</feature>
<dbReference type="InterPro" id="IPR035906">
    <property type="entry name" value="MetI-like_sf"/>
</dbReference>
<comment type="subcellular location">
    <subcellularLocation>
        <location evidence="1 7">Cell membrane</location>
        <topology evidence="1 7">Multi-pass membrane protein</topology>
    </subcellularLocation>
</comment>
<keyword evidence="2 7" id="KW-0813">Transport</keyword>
<accession>A0A411Z1B2</accession>
<comment type="caution">
    <text evidence="9">The sequence shown here is derived from an EMBL/GenBank/DDBJ whole genome shotgun (WGS) entry which is preliminary data.</text>
</comment>
<name>A0A411Z1B2_9RHOB</name>
<dbReference type="InterPro" id="IPR000515">
    <property type="entry name" value="MetI-like"/>
</dbReference>
<dbReference type="CDD" id="cd06261">
    <property type="entry name" value="TM_PBP2"/>
    <property type="match status" value="1"/>
</dbReference>
<evidence type="ECO:0000256" key="1">
    <source>
        <dbReference type="ARBA" id="ARBA00004651"/>
    </source>
</evidence>
<feature type="transmembrane region" description="Helical" evidence="7">
    <location>
        <begin position="141"/>
        <end position="165"/>
    </location>
</feature>
<feature type="transmembrane region" description="Helical" evidence="7">
    <location>
        <begin position="525"/>
        <end position="547"/>
    </location>
</feature>
<gene>
    <name evidence="9" type="ORF">D1012_11925</name>
</gene>
<comment type="similarity">
    <text evidence="7">Belongs to the binding-protein-dependent transport system permease family.</text>
</comment>
<feature type="transmembrane region" description="Helical" evidence="7">
    <location>
        <begin position="385"/>
        <end position="406"/>
    </location>
</feature>
<keyword evidence="10" id="KW-1185">Reference proteome</keyword>
<evidence type="ECO:0000313" key="9">
    <source>
        <dbReference type="EMBL" id="RGP36861.1"/>
    </source>
</evidence>
<feature type="transmembrane region" description="Helical" evidence="7">
    <location>
        <begin position="418"/>
        <end position="438"/>
    </location>
</feature>
<dbReference type="Proteomes" id="UP000284547">
    <property type="component" value="Unassembled WGS sequence"/>
</dbReference>
<reference evidence="9 10" key="1">
    <citation type="submission" date="2018-08" db="EMBL/GenBank/DDBJ databases">
        <title>Flavobacterium tibetense sp. nov., isolated from a wetland YonghuCo on Tibetan Plateau.</title>
        <authorList>
            <person name="Phurbu D."/>
            <person name="Lu H."/>
            <person name="Xing P."/>
        </authorList>
    </citation>
    <scope>NUCLEOTIDE SEQUENCE [LARGE SCALE GENOMIC DNA]</scope>
    <source>
        <strain evidence="9 10">DJC</strain>
    </source>
</reference>
<dbReference type="Gene3D" id="1.10.3720.10">
    <property type="entry name" value="MetI-like"/>
    <property type="match status" value="2"/>
</dbReference>
<feature type="domain" description="ABC transmembrane type-1" evidence="8">
    <location>
        <begin position="54"/>
        <end position="265"/>
    </location>
</feature>
<evidence type="ECO:0000259" key="8">
    <source>
        <dbReference type="PROSITE" id="PS50928"/>
    </source>
</evidence>
<evidence type="ECO:0000256" key="4">
    <source>
        <dbReference type="ARBA" id="ARBA00022692"/>
    </source>
</evidence>
<feature type="transmembrane region" description="Helical" evidence="7">
    <location>
        <begin position="347"/>
        <end position="373"/>
    </location>
</feature>
<proteinExistence type="inferred from homology"/>
<dbReference type="GO" id="GO:0055085">
    <property type="term" value="P:transmembrane transport"/>
    <property type="evidence" value="ECO:0007669"/>
    <property type="project" value="InterPro"/>
</dbReference>
<keyword evidence="4 7" id="KW-0812">Transmembrane</keyword>
<protein>
    <submittedName>
        <fullName evidence="9">ABC transporter permease subunit</fullName>
    </submittedName>
</protein>
<dbReference type="EMBL" id="QWEY01000006">
    <property type="protein sequence ID" value="RGP36861.1"/>
    <property type="molecule type" value="Genomic_DNA"/>
</dbReference>
<dbReference type="AlphaFoldDB" id="A0A411Z1B2"/>
<sequence>MITGGPLRWAPRLTLALLVVPVAAGLLGTLIPAFSNDAKGFRALLDWPGLSPAVWLSLTTGVAATALSLAATLLLVASLWGTRVFALIQHLLAPLLSVPHAAAALGLAFLIAPSGWIARLLSPWATGWTQPPDLLILNDPYGVSLTLGLVTKEVPFLFLMTLAALPQADVARRINVAQSLGAGRIAAFVISVLPSLYSQLRLPVYAVLAYSMTAVEMAMILGPTRPATLSAQVVIWMADPMLTGRATAAAGAVLQLAVVIAALLAWVLAERIAALVLIRLAEGGLRAHALDAVARGLAVLTGTATAAALILGLAGLAVWSVAGLWQFPDALPASLSLKTWMRAAPDLASTGGLTLLIAAAATALSLALVLACLEAEHRYALSPQTGALWVLYLPLLVPQVAFLPGLQIAALRSGVEGHWLAVAAAHLVFVLPYVFLSLAPAWRAWDPRVSVAGLSLGATPARVFWRLRLPMLLRPVLTAAAVGLAVSVGQYLPTLLIGGGRVETLTTEAVALSSGGNRRLIGTYALLQMVLPALGFALALLVPAMLFRNRRGMAVSA</sequence>
<keyword evidence="5 7" id="KW-1133">Transmembrane helix</keyword>
<dbReference type="GO" id="GO:0005886">
    <property type="term" value="C:plasma membrane"/>
    <property type="evidence" value="ECO:0007669"/>
    <property type="project" value="UniProtKB-SubCell"/>
</dbReference>
<evidence type="ECO:0000256" key="6">
    <source>
        <dbReference type="ARBA" id="ARBA00023136"/>
    </source>
</evidence>
<feature type="transmembrane region" description="Helical" evidence="7">
    <location>
        <begin position="177"/>
        <end position="196"/>
    </location>
</feature>
<dbReference type="SUPFAM" id="SSF161098">
    <property type="entry name" value="MetI-like"/>
    <property type="match status" value="2"/>
</dbReference>
<feature type="transmembrane region" description="Helical" evidence="7">
    <location>
        <begin position="54"/>
        <end position="80"/>
    </location>
</feature>
<feature type="transmembrane region" description="Helical" evidence="7">
    <location>
        <begin position="472"/>
        <end position="492"/>
    </location>
</feature>
<feature type="transmembrane region" description="Helical" evidence="7">
    <location>
        <begin position="242"/>
        <end position="266"/>
    </location>
</feature>
<evidence type="ECO:0000313" key="10">
    <source>
        <dbReference type="Proteomes" id="UP000284547"/>
    </source>
</evidence>
<keyword evidence="6 7" id="KW-0472">Membrane</keyword>
<evidence type="ECO:0000256" key="7">
    <source>
        <dbReference type="RuleBase" id="RU363032"/>
    </source>
</evidence>
<dbReference type="PANTHER" id="PTHR30183:SF6">
    <property type="entry name" value="INNER MEMBRANE ABC TRANSPORTER PERMEASE PROTEIN YNJC"/>
    <property type="match status" value="1"/>
</dbReference>
<feature type="transmembrane region" description="Helical" evidence="7">
    <location>
        <begin position="297"/>
        <end position="327"/>
    </location>
</feature>
<dbReference type="Pfam" id="PF00528">
    <property type="entry name" value="BPD_transp_1"/>
    <property type="match status" value="1"/>
</dbReference>
<dbReference type="PANTHER" id="PTHR30183">
    <property type="entry name" value="MOLYBDENUM TRANSPORT SYSTEM PERMEASE PROTEIN MODB"/>
    <property type="match status" value="1"/>
</dbReference>